<keyword evidence="2" id="KW-1185">Reference proteome</keyword>
<evidence type="ECO:0000313" key="1">
    <source>
        <dbReference type="EMBL" id="CTQ70286.1"/>
    </source>
</evidence>
<organism evidence="1 2">
    <name type="scientific">Roseibium alexandrii</name>
    <dbReference type="NCBI Taxonomy" id="388408"/>
    <lineage>
        <taxon>Bacteria</taxon>
        <taxon>Pseudomonadati</taxon>
        <taxon>Pseudomonadota</taxon>
        <taxon>Alphaproteobacteria</taxon>
        <taxon>Hyphomicrobiales</taxon>
        <taxon>Stappiaceae</taxon>
        <taxon>Roseibium</taxon>
    </lineage>
</organism>
<name>A0A0M7A789_9HYPH</name>
<dbReference type="AlphaFoldDB" id="A0A0M7A789"/>
<gene>
    <name evidence="1" type="ORF">LAX5112_02449</name>
</gene>
<sequence length="38" mass="4389">MAKSNFLSGVMFGLVPNIHHSFKNMDPRHKAEDDCREE</sequence>
<dbReference type="EMBL" id="CXWD01000008">
    <property type="protein sequence ID" value="CTQ70286.1"/>
    <property type="molecule type" value="Genomic_DNA"/>
</dbReference>
<evidence type="ECO:0000313" key="2">
    <source>
        <dbReference type="Proteomes" id="UP000053235"/>
    </source>
</evidence>
<dbReference type="Proteomes" id="UP000053235">
    <property type="component" value="Unassembled WGS sequence"/>
</dbReference>
<accession>A0A0M7A789</accession>
<dbReference type="STRING" id="388408.LAX5112_02449"/>
<protein>
    <submittedName>
        <fullName evidence="1">Uncharacterized protein</fullName>
    </submittedName>
</protein>
<proteinExistence type="predicted"/>
<reference evidence="2" key="1">
    <citation type="submission" date="2015-07" db="EMBL/GenBank/DDBJ databases">
        <authorList>
            <person name="Rodrigo-Torres Lidia"/>
            <person name="Arahal R.David."/>
        </authorList>
    </citation>
    <scope>NUCLEOTIDE SEQUENCE [LARGE SCALE GENOMIC DNA]</scope>
    <source>
        <strain evidence="2">CECT 5112</strain>
    </source>
</reference>